<gene>
    <name evidence="1" type="ORF">BN996_03160</name>
</gene>
<sequence>MDSYPSDLPVYSFHDPECVGEFVIRDKENHPSGVYQFSKRLSVINQLRQNALGYDDLCCALRLSNSSLNIVDI</sequence>
<proteinExistence type="predicted"/>
<evidence type="ECO:0000313" key="1">
    <source>
        <dbReference type="EMBL" id="CQR52481.1"/>
    </source>
</evidence>
<dbReference type="Proteomes" id="UP000198902">
    <property type="component" value="Unassembled WGS sequence"/>
</dbReference>
<dbReference type="EMBL" id="CSTE01000004">
    <property type="protein sequence ID" value="CQR52481.1"/>
    <property type="molecule type" value="Genomic_DNA"/>
</dbReference>
<keyword evidence="2" id="KW-1185">Reference proteome</keyword>
<dbReference type="AlphaFoldDB" id="A0A0D6JUQ1"/>
<reference evidence="2" key="1">
    <citation type="submission" date="2015-03" db="EMBL/GenBank/DDBJ databases">
        <authorList>
            <person name="Urmite Genomes"/>
        </authorList>
    </citation>
    <scope>NUCLEOTIDE SEQUENCE [LARGE SCALE GENOMIC DNA]</scope>
    <source>
        <strain evidence="2">Arc-Hr</strain>
    </source>
</reference>
<evidence type="ECO:0000313" key="2">
    <source>
        <dbReference type="Proteomes" id="UP000198902"/>
    </source>
</evidence>
<accession>A0A0D6JUQ1</accession>
<protein>
    <submittedName>
        <fullName evidence="1">Uncharacterized protein</fullName>
    </submittedName>
</protein>
<name>A0A0D6JUQ1_9EURY</name>
<organism evidence="1 2">
    <name type="scientific">Haloferax massiliensis</name>
    <dbReference type="NCBI Taxonomy" id="1476858"/>
    <lineage>
        <taxon>Archaea</taxon>
        <taxon>Methanobacteriati</taxon>
        <taxon>Methanobacteriota</taxon>
        <taxon>Stenosarchaea group</taxon>
        <taxon>Halobacteria</taxon>
        <taxon>Halobacteriales</taxon>
        <taxon>Haloferacaceae</taxon>
        <taxon>Haloferax</taxon>
    </lineage>
</organism>